<dbReference type="InterPro" id="IPR041800">
    <property type="entry name" value="ASCC2_CUE"/>
</dbReference>
<name>A0A183V7K6_TOXCA</name>
<dbReference type="InterPro" id="IPR052586">
    <property type="entry name" value="ASCC2"/>
</dbReference>
<dbReference type="InterPro" id="IPR009060">
    <property type="entry name" value="UBA-like_sf"/>
</dbReference>
<organism evidence="3 4">
    <name type="scientific">Toxocara canis</name>
    <name type="common">Canine roundworm</name>
    <dbReference type="NCBI Taxonomy" id="6265"/>
    <lineage>
        <taxon>Eukaryota</taxon>
        <taxon>Metazoa</taxon>
        <taxon>Ecdysozoa</taxon>
        <taxon>Nematoda</taxon>
        <taxon>Chromadorea</taxon>
        <taxon>Rhabditida</taxon>
        <taxon>Spirurina</taxon>
        <taxon>Ascaridomorpha</taxon>
        <taxon>Ascaridoidea</taxon>
        <taxon>Toxocaridae</taxon>
        <taxon>Toxocara</taxon>
    </lineage>
</organism>
<dbReference type="GO" id="GO:0043130">
    <property type="term" value="F:ubiquitin binding"/>
    <property type="evidence" value="ECO:0007669"/>
    <property type="project" value="InterPro"/>
</dbReference>
<dbReference type="PANTHER" id="PTHR21494:SF0">
    <property type="entry name" value="ACTIVATING SIGNAL COINTEGRATOR 1 COMPLEX SUBUNIT 2"/>
    <property type="match status" value="1"/>
</dbReference>
<dbReference type="PROSITE" id="PS51140">
    <property type="entry name" value="CUE"/>
    <property type="match status" value="1"/>
</dbReference>
<dbReference type="AlphaFoldDB" id="A0A183V7K6"/>
<evidence type="ECO:0000259" key="1">
    <source>
        <dbReference type="PROSITE" id="PS51140"/>
    </source>
</evidence>
<dbReference type="SUPFAM" id="SSF46934">
    <property type="entry name" value="UBA-like"/>
    <property type="match status" value="1"/>
</dbReference>
<dbReference type="Proteomes" id="UP000050794">
    <property type="component" value="Unassembled WGS sequence"/>
</dbReference>
<sequence length="499" mass="57104">MSSHVFHLRILFSFGSVKVDDEEDASKVVEVEACDLPSLNGLMSEESLQQWKQSWQEAIKQADSILELPFPIFWSSLIYSPKILQFIDAFLDVFPRQWELEEMDLYMNRDPLVRSLAIGLYERVLFILLRAIIGRENKTSLSDGFYSRTIYDHKVFTVERLFDLINVYWSSNNAAVTNILKRTIGVQRKYMNDAGNYVDICVQRMDVVAAELNSLTRHPFEKEGCGDRVASLLSMLIGLFEALQIFHPFCCPEIRHKCFASLPISIASLVERLEGYLTEPVFAQLALCALWSTSRSLLRLYDEFRASALQLFHSLISMDKLNEETIATFQEALAYESFIFYYNMVYPINVTLASTISNEHAHDLSKFFNDTLTEISTKQTHMIIDALKNRGLLVQLGNPIDDTISSVLSEINELLPHFSPQFIHLCLRHFGYDKERTTNALLDTTMLPLDLRALLFADLSLETVPSNTGLQFELPIGMCFRFFFAGIINLSSALYCLCR</sequence>
<accession>A0A183V7K6</accession>
<dbReference type="CDD" id="cd14364">
    <property type="entry name" value="CUE_ASCC2"/>
    <property type="match status" value="1"/>
</dbReference>
<evidence type="ECO:0000313" key="2">
    <source>
        <dbReference type="EMBL" id="VDM48047.1"/>
    </source>
</evidence>
<feature type="domain" description="CUE" evidence="1">
    <location>
        <begin position="403"/>
        <end position="445"/>
    </location>
</feature>
<dbReference type="EMBL" id="UYWY01023841">
    <property type="protein sequence ID" value="VDM48047.1"/>
    <property type="molecule type" value="Genomic_DNA"/>
</dbReference>
<gene>
    <name evidence="2" type="ORF">TCNE_LOCUS16726</name>
</gene>
<protein>
    <submittedName>
        <fullName evidence="4">CUE domain-containing protein</fullName>
    </submittedName>
</protein>
<dbReference type="Gene3D" id="1.10.8.10">
    <property type="entry name" value="DNA helicase RuvA subunit, C-terminal domain"/>
    <property type="match status" value="1"/>
</dbReference>
<evidence type="ECO:0000313" key="4">
    <source>
        <dbReference type="WBParaSite" id="TCNE_0001672701-mRNA-1"/>
    </source>
</evidence>
<dbReference type="PANTHER" id="PTHR21494">
    <property type="entry name" value="ACTIVATING SIGNAL COINTEGRATOR 1 COMPLEX SUBUNIT 2 ASC-1 COMPLEX SUBUNIT P100"/>
    <property type="match status" value="1"/>
</dbReference>
<dbReference type="GO" id="GO:0006355">
    <property type="term" value="P:regulation of DNA-templated transcription"/>
    <property type="evidence" value="ECO:0007669"/>
    <property type="project" value="TreeGrafter"/>
</dbReference>
<reference evidence="4" key="1">
    <citation type="submission" date="2016-06" db="UniProtKB">
        <authorList>
            <consortium name="WormBaseParasite"/>
        </authorList>
    </citation>
    <scope>IDENTIFICATION</scope>
</reference>
<evidence type="ECO:0000313" key="3">
    <source>
        <dbReference type="Proteomes" id="UP000050794"/>
    </source>
</evidence>
<keyword evidence="3" id="KW-1185">Reference proteome</keyword>
<proteinExistence type="predicted"/>
<reference evidence="2 3" key="2">
    <citation type="submission" date="2018-11" db="EMBL/GenBank/DDBJ databases">
        <authorList>
            <consortium name="Pathogen Informatics"/>
        </authorList>
    </citation>
    <scope>NUCLEOTIDE SEQUENCE [LARGE SCALE GENOMIC DNA]</scope>
</reference>
<dbReference type="WBParaSite" id="TCNE_0001672701-mRNA-1">
    <property type="protein sequence ID" value="TCNE_0001672701-mRNA-1"/>
    <property type="gene ID" value="TCNE_0001672701"/>
</dbReference>
<dbReference type="InterPro" id="IPR003892">
    <property type="entry name" value="CUE"/>
</dbReference>